<dbReference type="Proteomes" id="UP001208938">
    <property type="component" value="Unassembled WGS sequence"/>
</dbReference>
<proteinExistence type="predicted"/>
<reference evidence="2 3" key="1">
    <citation type="submission" date="2022-10" db="EMBL/GenBank/DDBJ databases">
        <title>Pararhodobacter sp. nov., isolated from marine algae.</title>
        <authorList>
            <person name="Choi B.J."/>
            <person name="Kim J.M."/>
            <person name="Lee J.K."/>
            <person name="Choi D.G."/>
            <person name="Jeon C.O."/>
        </authorList>
    </citation>
    <scope>NUCLEOTIDE SEQUENCE [LARGE SCALE GENOMIC DNA]</scope>
    <source>
        <strain evidence="2 3">ZQ420</strain>
    </source>
</reference>
<keyword evidence="1" id="KW-0472">Membrane</keyword>
<sequence length="93" mass="10061">MNPVSGFVLFAFVWFLTLLVVLPLRLKTQGDVGQVVAGTPESAPANLNLKRKMITTTIAAVCIWAVLAYVIISGFVTVQALDDLTHRMVYGAP</sequence>
<protein>
    <submittedName>
        <fullName evidence="2">DUF1467 family protein</fullName>
    </submittedName>
</protein>
<dbReference type="InterPro" id="IPR009935">
    <property type="entry name" value="DUF1467"/>
</dbReference>
<dbReference type="EMBL" id="JAPDFL010000001">
    <property type="protein sequence ID" value="MCW1933620.1"/>
    <property type="molecule type" value="Genomic_DNA"/>
</dbReference>
<comment type="caution">
    <text evidence="2">The sequence shown here is derived from an EMBL/GenBank/DDBJ whole genome shotgun (WGS) entry which is preliminary data.</text>
</comment>
<feature type="transmembrane region" description="Helical" evidence="1">
    <location>
        <begin position="6"/>
        <end position="24"/>
    </location>
</feature>
<evidence type="ECO:0000256" key="1">
    <source>
        <dbReference type="SAM" id="Phobius"/>
    </source>
</evidence>
<organism evidence="2 3">
    <name type="scientific">Pararhodobacter zhoushanensis</name>
    <dbReference type="NCBI Taxonomy" id="2479545"/>
    <lineage>
        <taxon>Bacteria</taxon>
        <taxon>Pseudomonadati</taxon>
        <taxon>Pseudomonadota</taxon>
        <taxon>Alphaproteobacteria</taxon>
        <taxon>Rhodobacterales</taxon>
        <taxon>Paracoccaceae</taxon>
        <taxon>Pararhodobacter</taxon>
    </lineage>
</organism>
<dbReference type="Pfam" id="PF07330">
    <property type="entry name" value="DUF1467"/>
    <property type="match status" value="1"/>
</dbReference>
<evidence type="ECO:0000313" key="2">
    <source>
        <dbReference type="EMBL" id="MCW1933620.1"/>
    </source>
</evidence>
<name>A0ABT3H1C2_9RHOB</name>
<gene>
    <name evidence="2" type="ORF">OKW52_15485</name>
</gene>
<feature type="transmembrane region" description="Helical" evidence="1">
    <location>
        <begin position="58"/>
        <end position="81"/>
    </location>
</feature>
<keyword evidence="1" id="KW-0812">Transmembrane</keyword>
<accession>A0ABT3H1C2</accession>
<evidence type="ECO:0000313" key="3">
    <source>
        <dbReference type="Proteomes" id="UP001208938"/>
    </source>
</evidence>
<keyword evidence="3" id="KW-1185">Reference proteome</keyword>
<keyword evidence="1" id="KW-1133">Transmembrane helix</keyword>